<reference evidence="1 2" key="1">
    <citation type="submission" date="2019-07" db="EMBL/GenBank/DDBJ databases">
        <title>Aquicoccus porphyridii gen. nov., sp. nov., isolated from a small marine red alga, Porphyridium marinum.</title>
        <authorList>
            <person name="Liu L."/>
        </authorList>
    </citation>
    <scope>NUCLEOTIDE SEQUENCE [LARGE SCALE GENOMIC DNA]</scope>
    <source>
        <strain evidence="1 2">L1 8-17</strain>
    </source>
</reference>
<sequence length="132" mass="14882">MVYIDKGTPRDCGMSRRGGNGPEAAVAVLREWLAQYRPEMVICQNPDAPGGKGRHAIDILLALTRALEDAEPQEIFVNRRQRHANIYQEAKALADHFPAFPKAPPEQPPIWRAEPRDMVYFEALALAHEVLR</sequence>
<organism evidence="1 2">
    <name type="scientific">Aquicoccus porphyridii</name>
    <dbReference type="NCBI Taxonomy" id="1852029"/>
    <lineage>
        <taxon>Bacteria</taxon>
        <taxon>Pseudomonadati</taxon>
        <taxon>Pseudomonadota</taxon>
        <taxon>Alphaproteobacteria</taxon>
        <taxon>Rhodobacterales</taxon>
        <taxon>Paracoccaceae</taxon>
        <taxon>Aquicoccus</taxon>
    </lineage>
</organism>
<accession>A0A5A9YXB5</accession>
<keyword evidence="2" id="KW-1185">Reference proteome</keyword>
<evidence type="ECO:0000313" key="2">
    <source>
        <dbReference type="Proteomes" id="UP000325291"/>
    </source>
</evidence>
<dbReference type="AlphaFoldDB" id="A0A5A9YXB5"/>
<protein>
    <submittedName>
        <fullName evidence="1">Uncharacterized protein</fullName>
    </submittedName>
</protein>
<comment type="caution">
    <text evidence="1">The sequence shown here is derived from an EMBL/GenBank/DDBJ whole genome shotgun (WGS) entry which is preliminary data.</text>
</comment>
<evidence type="ECO:0000313" key="1">
    <source>
        <dbReference type="EMBL" id="KAA0909538.1"/>
    </source>
</evidence>
<dbReference type="RefSeq" id="WP_149187092.1">
    <property type="nucleotide sequence ID" value="NZ_VINQ01000034.1"/>
</dbReference>
<gene>
    <name evidence="1" type="ORF">FLO80_21145</name>
</gene>
<dbReference type="EMBL" id="VINQ01000034">
    <property type="protein sequence ID" value="KAA0909538.1"/>
    <property type="molecule type" value="Genomic_DNA"/>
</dbReference>
<name>A0A5A9YXB5_9RHOB</name>
<dbReference type="Proteomes" id="UP000325291">
    <property type="component" value="Unassembled WGS sequence"/>
</dbReference>
<proteinExistence type="predicted"/>